<sequence>MSKRKGTPYGGVFFGDEVRQLKACRTSSGPARADDSAAAAAAAGDGGGLPCLHETTVAFLHDLASNNSSDWVKSNKKHYDAARADFQEFVKGIIAQVAEFDPALKDLDPKNCIFKMNRDLRFTPDQRPYKTSMSAFLSYAGDKKTPSPGYYVCVDPSGESMFGGGMWCPSTTHLDTIRKFIDDGGDKQIGAVTNDASFKQTFGDDPLAGCDRLKTAPKGYAKNHPSVRLLQLKSFHVGTKVEGKDIDFYSSSALAEAAVDTFRALRPWNHLLCEVIGINKDGGS</sequence>
<dbReference type="EMBL" id="CDMY01000427">
    <property type="protein sequence ID" value="CEM11882.1"/>
    <property type="molecule type" value="Genomic_DNA"/>
</dbReference>
<dbReference type="AlphaFoldDB" id="A0A0G4FFR2"/>
<organism evidence="1 2">
    <name type="scientific">Vitrella brassicaformis (strain CCMP3155)</name>
    <dbReference type="NCBI Taxonomy" id="1169540"/>
    <lineage>
        <taxon>Eukaryota</taxon>
        <taxon>Sar</taxon>
        <taxon>Alveolata</taxon>
        <taxon>Colpodellida</taxon>
        <taxon>Vitrellaceae</taxon>
        <taxon>Vitrella</taxon>
    </lineage>
</organism>
<protein>
    <recommendedName>
        <fullName evidence="3">DUF2461 domain-containing protein</fullName>
    </recommendedName>
</protein>
<evidence type="ECO:0000313" key="2">
    <source>
        <dbReference type="Proteomes" id="UP000041254"/>
    </source>
</evidence>
<dbReference type="OrthoDB" id="2537769at2759"/>
<name>A0A0G4FFR2_VITBC</name>
<reference evidence="1 2" key="1">
    <citation type="submission" date="2014-11" db="EMBL/GenBank/DDBJ databases">
        <authorList>
            <person name="Zhu J."/>
            <person name="Qi W."/>
            <person name="Song R."/>
        </authorList>
    </citation>
    <scope>NUCLEOTIDE SEQUENCE [LARGE SCALE GENOMIC DNA]</scope>
</reference>
<dbReference type="InterPro" id="IPR012808">
    <property type="entry name" value="CHP02453"/>
</dbReference>
<proteinExistence type="predicted"/>
<dbReference type="InParanoid" id="A0A0G4FFR2"/>
<evidence type="ECO:0008006" key="3">
    <source>
        <dbReference type="Google" id="ProtNLM"/>
    </source>
</evidence>
<dbReference type="Proteomes" id="UP000041254">
    <property type="component" value="Unassembled WGS sequence"/>
</dbReference>
<evidence type="ECO:0000313" key="1">
    <source>
        <dbReference type="EMBL" id="CEM11882.1"/>
    </source>
</evidence>
<dbReference type="STRING" id="1169540.A0A0G4FFR2"/>
<gene>
    <name evidence="1" type="ORF">Vbra_15251</name>
</gene>
<keyword evidence="2" id="KW-1185">Reference proteome</keyword>
<dbReference type="NCBIfam" id="TIGR02453">
    <property type="entry name" value="TIGR02453 family protein"/>
    <property type="match status" value="1"/>
</dbReference>
<dbReference type="Pfam" id="PF09365">
    <property type="entry name" value="DUF2461"/>
    <property type="match status" value="1"/>
</dbReference>
<dbReference type="PANTHER" id="PTHR36452:SF1">
    <property type="entry name" value="DUF2461 DOMAIN-CONTAINING PROTEIN"/>
    <property type="match status" value="1"/>
</dbReference>
<dbReference type="VEuPathDB" id="CryptoDB:Vbra_15251"/>
<dbReference type="PANTHER" id="PTHR36452">
    <property type="entry name" value="CHROMOSOME 12, WHOLE GENOME SHOTGUN SEQUENCE"/>
    <property type="match status" value="1"/>
</dbReference>
<accession>A0A0G4FFR2</accession>